<comment type="caution">
    <text evidence="2">The sequence shown here is derived from an EMBL/GenBank/DDBJ whole genome shotgun (WGS) entry which is preliminary data.</text>
</comment>
<evidence type="ECO:0000256" key="1">
    <source>
        <dbReference type="SAM" id="Phobius"/>
    </source>
</evidence>
<gene>
    <name evidence="2" type="ORF">QX233_06155</name>
</gene>
<keyword evidence="1" id="KW-0472">Membrane</keyword>
<sequence>MDLLISIITALFIFGGIIFGISYLVGKITEAIFHWKNENFSKKQFWQTVTISMLICLIISGIICGGVL</sequence>
<protein>
    <submittedName>
        <fullName evidence="2">Uncharacterized protein</fullName>
    </submittedName>
</protein>
<reference evidence="2" key="1">
    <citation type="submission" date="2023-06" db="EMBL/GenBank/DDBJ databases">
        <title>Two Chryseobacterium gambrini strains from China.</title>
        <authorList>
            <person name="Zeng J."/>
            <person name="Wu Y."/>
        </authorList>
    </citation>
    <scope>NUCLEOTIDE SEQUENCE</scope>
    <source>
        <strain evidence="2">SQ219</strain>
    </source>
</reference>
<keyword evidence="1" id="KW-0812">Transmembrane</keyword>
<organism evidence="2 3">
    <name type="scientific">Chryseobacterium gambrini</name>
    <dbReference type="NCBI Taxonomy" id="373672"/>
    <lineage>
        <taxon>Bacteria</taxon>
        <taxon>Pseudomonadati</taxon>
        <taxon>Bacteroidota</taxon>
        <taxon>Flavobacteriia</taxon>
        <taxon>Flavobacteriales</taxon>
        <taxon>Weeksellaceae</taxon>
        <taxon>Chryseobacterium group</taxon>
        <taxon>Chryseobacterium</taxon>
    </lineage>
</organism>
<proteinExistence type="predicted"/>
<dbReference type="Proteomes" id="UP001225933">
    <property type="component" value="Unassembled WGS sequence"/>
</dbReference>
<dbReference type="RefSeq" id="WP_214587778.1">
    <property type="nucleotide sequence ID" value="NZ_JAUHGV010000005.1"/>
</dbReference>
<keyword evidence="1" id="KW-1133">Transmembrane helix</keyword>
<name>A0AAJ1R2F9_9FLAO</name>
<feature type="transmembrane region" description="Helical" evidence="1">
    <location>
        <begin position="45"/>
        <end position="67"/>
    </location>
</feature>
<evidence type="ECO:0000313" key="3">
    <source>
        <dbReference type="Proteomes" id="UP001225933"/>
    </source>
</evidence>
<accession>A0AAJ1R2F9</accession>
<dbReference type="EMBL" id="JAUHGV010000005">
    <property type="protein sequence ID" value="MDN4012032.1"/>
    <property type="molecule type" value="Genomic_DNA"/>
</dbReference>
<evidence type="ECO:0000313" key="2">
    <source>
        <dbReference type="EMBL" id="MDN4012032.1"/>
    </source>
</evidence>
<dbReference type="AlphaFoldDB" id="A0AAJ1R2F9"/>
<feature type="transmembrane region" description="Helical" evidence="1">
    <location>
        <begin position="7"/>
        <end position="25"/>
    </location>
</feature>